<dbReference type="Gene3D" id="2.40.50.120">
    <property type="match status" value="1"/>
</dbReference>
<dbReference type="PROSITE" id="PS51121">
    <property type="entry name" value="NTA"/>
    <property type="match status" value="1"/>
</dbReference>
<keyword evidence="4" id="KW-1185">Reference proteome</keyword>
<sequence length="140" mass="15824">MSLTDCQPCEETKTLNEREEQADVVFTGTVEKIYRKSPDRSFILDYNAVVFVKRVLKGDRKLQNNAVVVSGLGNRLICQGIVKERDTRIFLVTEMDNGFLQLNSSLLRISIPNLDLIDAVIKGESISNPKHLLSKQLIVF</sequence>
<dbReference type="Proteomes" id="UP000887116">
    <property type="component" value="Unassembled WGS sequence"/>
</dbReference>
<comment type="caution">
    <text evidence="1">Lacks conserved residue(s) required for the propagation of feature annotation.</text>
</comment>
<gene>
    <name evidence="3" type="primary">AVEN_125450_1</name>
    <name evidence="3" type="ORF">TNCT_645181</name>
</gene>
<comment type="caution">
    <text evidence="3">The sequence shown here is derived from an EMBL/GenBank/DDBJ whole genome shotgun (WGS) entry which is preliminary data.</text>
</comment>
<dbReference type="GO" id="GO:0005886">
    <property type="term" value="C:plasma membrane"/>
    <property type="evidence" value="ECO:0007669"/>
    <property type="project" value="GOC"/>
</dbReference>
<dbReference type="EMBL" id="BMAO01032697">
    <property type="protein sequence ID" value="GFQ84019.1"/>
    <property type="molecule type" value="Genomic_DNA"/>
</dbReference>
<dbReference type="OrthoDB" id="126772at2759"/>
<evidence type="ECO:0000259" key="2">
    <source>
        <dbReference type="PROSITE" id="PS51121"/>
    </source>
</evidence>
<name>A0A8X6KT14_TRICU</name>
<dbReference type="InterPro" id="IPR004850">
    <property type="entry name" value="NtA_dom"/>
</dbReference>
<dbReference type="GO" id="GO:0043236">
    <property type="term" value="F:laminin binding"/>
    <property type="evidence" value="ECO:0007669"/>
    <property type="project" value="InterPro"/>
</dbReference>
<dbReference type="InterPro" id="IPR008993">
    <property type="entry name" value="TIMP-like_OB-fold"/>
</dbReference>
<feature type="domain" description="NtA" evidence="2">
    <location>
        <begin position="9"/>
        <end position="129"/>
    </location>
</feature>
<dbReference type="GO" id="GO:0043113">
    <property type="term" value="P:receptor clustering"/>
    <property type="evidence" value="ECO:0007669"/>
    <property type="project" value="InterPro"/>
</dbReference>
<evidence type="ECO:0000256" key="1">
    <source>
        <dbReference type="PROSITE-ProRule" id="PRU00443"/>
    </source>
</evidence>
<dbReference type="SUPFAM" id="SSF50242">
    <property type="entry name" value="TIMP-like"/>
    <property type="match status" value="1"/>
</dbReference>
<evidence type="ECO:0000313" key="4">
    <source>
        <dbReference type="Proteomes" id="UP000887116"/>
    </source>
</evidence>
<organism evidence="3 4">
    <name type="scientific">Trichonephila clavata</name>
    <name type="common">Joro spider</name>
    <name type="synonym">Nephila clavata</name>
    <dbReference type="NCBI Taxonomy" id="2740835"/>
    <lineage>
        <taxon>Eukaryota</taxon>
        <taxon>Metazoa</taxon>
        <taxon>Ecdysozoa</taxon>
        <taxon>Arthropoda</taxon>
        <taxon>Chelicerata</taxon>
        <taxon>Arachnida</taxon>
        <taxon>Araneae</taxon>
        <taxon>Araneomorphae</taxon>
        <taxon>Entelegynae</taxon>
        <taxon>Araneoidea</taxon>
        <taxon>Nephilidae</taxon>
        <taxon>Trichonephila</taxon>
    </lineage>
</organism>
<dbReference type="AlphaFoldDB" id="A0A8X6KT14"/>
<proteinExistence type="predicted"/>
<dbReference type="Pfam" id="PF03146">
    <property type="entry name" value="NtA"/>
    <property type="match status" value="1"/>
</dbReference>
<accession>A0A8X6KT14</accession>
<evidence type="ECO:0000313" key="3">
    <source>
        <dbReference type="EMBL" id="GFQ84019.1"/>
    </source>
</evidence>
<protein>
    <submittedName>
        <fullName evidence="3">NtA domain-containing protein</fullName>
    </submittedName>
</protein>
<reference evidence="3" key="1">
    <citation type="submission" date="2020-07" db="EMBL/GenBank/DDBJ databases">
        <title>Multicomponent nature underlies the extraordinary mechanical properties of spider dragline silk.</title>
        <authorList>
            <person name="Kono N."/>
            <person name="Nakamura H."/>
            <person name="Mori M."/>
            <person name="Yoshida Y."/>
            <person name="Ohtoshi R."/>
            <person name="Malay A.D."/>
            <person name="Moran D.A.P."/>
            <person name="Tomita M."/>
            <person name="Numata K."/>
            <person name="Arakawa K."/>
        </authorList>
    </citation>
    <scope>NUCLEOTIDE SEQUENCE</scope>
</reference>